<dbReference type="PROSITE" id="PS51449">
    <property type="entry name" value="MTTASE_N"/>
    <property type="match status" value="1"/>
</dbReference>
<dbReference type="InterPro" id="IPR012340">
    <property type="entry name" value="NA-bd_OB-fold"/>
</dbReference>
<dbReference type="GO" id="GO:0006400">
    <property type="term" value="P:tRNA modification"/>
    <property type="evidence" value="ECO:0007669"/>
    <property type="project" value="InterPro"/>
</dbReference>
<comment type="subcellular location">
    <subcellularLocation>
        <location evidence="8">Cytoplasm</location>
    </subcellularLocation>
</comment>
<comment type="catalytic activity">
    <reaction evidence="8">
        <text>L-aspartate(89)-[ribosomal protein uS12]-hydrogen + (sulfur carrier)-SH + AH2 + 2 S-adenosyl-L-methionine = 3-methylsulfanyl-L-aspartate(89)-[ribosomal protein uS12]-hydrogen + (sulfur carrier)-H + 5'-deoxyadenosine + L-methionine + A + S-adenosyl-L-homocysteine + 2 H(+)</text>
        <dbReference type="Rhea" id="RHEA:37087"/>
        <dbReference type="Rhea" id="RHEA-COMP:10460"/>
        <dbReference type="Rhea" id="RHEA-COMP:10461"/>
        <dbReference type="Rhea" id="RHEA-COMP:14737"/>
        <dbReference type="Rhea" id="RHEA-COMP:14739"/>
        <dbReference type="ChEBI" id="CHEBI:13193"/>
        <dbReference type="ChEBI" id="CHEBI:15378"/>
        <dbReference type="ChEBI" id="CHEBI:17319"/>
        <dbReference type="ChEBI" id="CHEBI:17499"/>
        <dbReference type="ChEBI" id="CHEBI:29917"/>
        <dbReference type="ChEBI" id="CHEBI:29961"/>
        <dbReference type="ChEBI" id="CHEBI:57844"/>
        <dbReference type="ChEBI" id="CHEBI:57856"/>
        <dbReference type="ChEBI" id="CHEBI:59789"/>
        <dbReference type="ChEBI" id="CHEBI:64428"/>
        <dbReference type="ChEBI" id="CHEBI:73599"/>
        <dbReference type="EC" id="2.8.4.4"/>
    </reaction>
</comment>
<dbReference type="Gene3D" id="3.40.50.12160">
    <property type="entry name" value="Methylthiotransferase, N-terminal domain"/>
    <property type="match status" value="1"/>
</dbReference>
<dbReference type="GO" id="GO:0035599">
    <property type="term" value="F:aspartic acid methylthiotransferase activity"/>
    <property type="evidence" value="ECO:0007669"/>
    <property type="project" value="TreeGrafter"/>
</dbReference>
<dbReference type="SUPFAM" id="SSF102114">
    <property type="entry name" value="Radical SAM enzymes"/>
    <property type="match status" value="1"/>
</dbReference>
<evidence type="ECO:0000313" key="15">
    <source>
        <dbReference type="Proteomes" id="UP000306630"/>
    </source>
</evidence>
<feature type="binding site" evidence="8">
    <location>
        <position position="15"/>
    </location>
    <ligand>
        <name>[4Fe-4S] cluster</name>
        <dbReference type="ChEBI" id="CHEBI:49883"/>
        <label>1</label>
    </ligand>
</feature>
<dbReference type="SFLD" id="SFLDS00029">
    <property type="entry name" value="Radical_SAM"/>
    <property type="match status" value="1"/>
</dbReference>
<evidence type="ECO:0000256" key="7">
    <source>
        <dbReference type="ARBA" id="ARBA00023014"/>
    </source>
</evidence>
<dbReference type="InterPro" id="IPR005840">
    <property type="entry name" value="Ribosomal_uS12_MeSTrfase_RimO"/>
</dbReference>
<dbReference type="SMART" id="SM00729">
    <property type="entry name" value="Elp3"/>
    <property type="match status" value="1"/>
</dbReference>
<name>A0A1B1S7S8_9BACT</name>
<dbReference type="GO" id="GO:0005840">
    <property type="term" value="C:ribosome"/>
    <property type="evidence" value="ECO:0007669"/>
    <property type="project" value="UniProtKB-KW"/>
</dbReference>
<dbReference type="GO" id="GO:0103039">
    <property type="term" value="F:protein methylthiotransferase activity"/>
    <property type="evidence" value="ECO:0007669"/>
    <property type="project" value="UniProtKB-EC"/>
</dbReference>
<dbReference type="GeneID" id="65535876"/>
<proteinExistence type="inferred from homology"/>
<dbReference type="InterPro" id="IPR006638">
    <property type="entry name" value="Elp3/MiaA/NifB-like_rSAM"/>
</dbReference>
<evidence type="ECO:0000259" key="11">
    <source>
        <dbReference type="PROSITE" id="PS51918"/>
    </source>
</evidence>
<comment type="cofactor">
    <cofactor evidence="8">
        <name>[4Fe-4S] cluster</name>
        <dbReference type="ChEBI" id="CHEBI:49883"/>
    </cofactor>
    <text evidence="8">Binds 2 [4Fe-4S] clusters. One cluster is coordinated with 3 cysteines and an exchangeable S-adenosyl-L-methionine.</text>
</comment>
<dbReference type="GO" id="GO:0046872">
    <property type="term" value="F:metal ion binding"/>
    <property type="evidence" value="ECO:0007669"/>
    <property type="project" value="UniProtKB-KW"/>
</dbReference>
<dbReference type="InterPro" id="IPR058240">
    <property type="entry name" value="rSAM_sf"/>
</dbReference>
<keyword evidence="3 8" id="KW-0808">Transferase</keyword>
<evidence type="ECO:0000259" key="9">
    <source>
        <dbReference type="PROSITE" id="PS50926"/>
    </source>
</evidence>
<dbReference type="FunFam" id="3.80.30.20:FF:000001">
    <property type="entry name" value="tRNA-2-methylthio-N(6)-dimethylallyladenosine synthase 2"/>
    <property type="match status" value="1"/>
</dbReference>
<dbReference type="PROSITE" id="PS51918">
    <property type="entry name" value="RADICAL_SAM"/>
    <property type="match status" value="1"/>
</dbReference>
<evidence type="ECO:0000313" key="12">
    <source>
        <dbReference type="EMBL" id="ANU62847.1"/>
    </source>
</evidence>
<sequence length="437" mass="49576">MTSAKKRIDVVTLGCSKNLVDSERLLAMLRRNGFTPRHDPPEGSSPAPVVVINTCGFIGDAKEESVNTILEYVQAKTEGRLRRLFVMGCLSERYRDELRAEIPEVDEWFGKFDWAGVITRLNGECPAVSSYDRLITTPSHHAYIKIAEGCNRFCAFCAIPLITGRFKSRPVDEILSEVSDLVARGVKEFNVIAQDLSSYGTDFPEGRMALPELIDRMADIPGVEWIRLHYAYPAQFPMEIADVMARRKNVCSYLDIALQHISDNVLANMRRHIDGKATRELLDELRRRVPGIHIRTTLMVGFPGEGEAEFEELLDFVREQRFERMGAFAYCEEDDTYAARNFSDSIPPEVKEERLSRLMAIQEEIAYRSNASKVGRTLRVVIDREDADYYIGRTEWDSPEVDPEVLVKKTCTLHPGEFVDVTVNEALPFELIATPNV</sequence>
<evidence type="ECO:0000256" key="5">
    <source>
        <dbReference type="ARBA" id="ARBA00022723"/>
    </source>
</evidence>
<keyword evidence="5 8" id="KW-0479">Metal-binding</keyword>
<dbReference type="InterPro" id="IPR013848">
    <property type="entry name" value="Methylthiotransferase_N"/>
</dbReference>
<evidence type="ECO:0000256" key="8">
    <source>
        <dbReference type="HAMAP-Rule" id="MF_01865"/>
    </source>
</evidence>
<reference evidence="12" key="2">
    <citation type="submission" date="2017-04" db="EMBL/GenBank/DDBJ databases">
        <title>Complete Genome Sequences of Twelve Strains of a Stable Defined Moderately Diverse Mouse Microbiota 2 (sDMDMm2).</title>
        <authorList>
            <person name="Uchimura Y."/>
            <person name="Wyss M."/>
            <person name="Brugiroux S."/>
            <person name="Limenitakis J.P."/>
            <person name="Stecher B."/>
            <person name="McCoy K.D."/>
            <person name="Macpherson A.J."/>
        </authorList>
    </citation>
    <scope>NUCLEOTIDE SEQUENCE</scope>
    <source>
        <strain evidence="12">YL27</strain>
    </source>
</reference>
<dbReference type="InterPro" id="IPR005839">
    <property type="entry name" value="Methylthiotransferase"/>
</dbReference>
<dbReference type="EMBL" id="CP015402">
    <property type="protein sequence ID" value="ANU62847.1"/>
    <property type="molecule type" value="Genomic_DNA"/>
</dbReference>
<keyword evidence="12" id="KW-0689">Ribosomal protein</keyword>
<evidence type="ECO:0000259" key="10">
    <source>
        <dbReference type="PROSITE" id="PS51449"/>
    </source>
</evidence>
<dbReference type="GO" id="GO:0051539">
    <property type="term" value="F:4 iron, 4 sulfur cluster binding"/>
    <property type="evidence" value="ECO:0007669"/>
    <property type="project" value="UniProtKB-UniRule"/>
</dbReference>
<dbReference type="STRING" id="1796646.A4V02_03330"/>
<dbReference type="Pfam" id="PF18693">
    <property type="entry name" value="TRAM_2"/>
    <property type="match status" value="1"/>
</dbReference>
<keyword evidence="12" id="KW-0687">Ribonucleoprotein</keyword>
<dbReference type="HAMAP" id="MF_01865">
    <property type="entry name" value="MTTase_RimO"/>
    <property type="match status" value="1"/>
</dbReference>
<accession>A0A1B1S7S8</accession>
<evidence type="ECO:0000313" key="14">
    <source>
        <dbReference type="Proteomes" id="UP000186351"/>
    </source>
</evidence>
<keyword evidence="6 8" id="KW-0408">Iron</keyword>
<dbReference type="PANTHER" id="PTHR43837">
    <property type="entry name" value="RIBOSOMAL PROTEIN S12 METHYLTHIOTRANSFERASE RIMO"/>
    <property type="match status" value="1"/>
</dbReference>
<evidence type="ECO:0000313" key="13">
    <source>
        <dbReference type="EMBL" id="TGY73071.1"/>
    </source>
</evidence>
<keyword evidence="1 8" id="KW-0004">4Fe-4S</keyword>
<dbReference type="Proteomes" id="UP000186351">
    <property type="component" value="Chromosome"/>
</dbReference>
<dbReference type="SFLD" id="SFLDG01082">
    <property type="entry name" value="B12-binding_domain_containing"/>
    <property type="match status" value="1"/>
</dbReference>
<dbReference type="AlphaFoldDB" id="A0A1B1S7S8"/>
<dbReference type="PROSITE" id="PS01278">
    <property type="entry name" value="MTTASE_RADICAL"/>
    <property type="match status" value="1"/>
</dbReference>
<feature type="binding site" evidence="8">
    <location>
        <position position="89"/>
    </location>
    <ligand>
        <name>[4Fe-4S] cluster</name>
        <dbReference type="ChEBI" id="CHEBI:49883"/>
        <label>1</label>
    </ligand>
</feature>
<keyword evidence="14" id="KW-1185">Reference proteome</keyword>
<dbReference type="PANTHER" id="PTHR43837:SF1">
    <property type="entry name" value="RIBOSOMAL PROTEIN US12 METHYLTHIOTRANSFERASE RIMO"/>
    <property type="match status" value="1"/>
</dbReference>
<dbReference type="Pfam" id="PF04055">
    <property type="entry name" value="Radical_SAM"/>
    <property type="match status" value="1"/>
</dbReference>
<dbReference type="OrthoDB" id="9805215at2"/>
<dbReference type="EMBL" id="SRYD01000036">
    <property type="protein sequence ID" value="TGY73071.1"/>
    <property type="molecule type" value="Genomic_DNA"/>
</dbReference>
<evidence type="ECO:0000256" key="3">
    <source>
        <dbReference type="ARBA" id="ARBA00022679"/>
    </source>
</evidence>
<dbReference type="SFLD" id="SFLDG01061">
    <property type="entry name" value="methylthiotransferase"/>
    <property type="match status" value="1"/>
</dbReference>
<feature type="binding site" evidence="8">
    <location>
        <position position="157"/>
    </location>
    <ligand>
        <name>[4Fe-4S] cluster</name>
        <dbReference type="ChEBI" id="CHEBI:49883"/>
        <label>2</label>
        <note>4Fe-4S-S-AdoMet</note>
    </ligand>
</feature>
<evidence type="ECO:0000256" key="6">
    <source>
        <dbReference type="ARBA" id="ARBA00023004"/>
    </source>
</evidence>
<protein>
    <recommendedName>
        <fullName evidence="8">Ribosomal protein uS12 methylthiotransferase RimO</fullName>
        <shortName evidence="8">uS12 MTTase</shortName>
        <shortName evidence="8">uS12 methylthiotransferase</shortName>
        <ecNumber evidence="8">2.8.4.4</ecNumber>
    </recommendedName>
    <alternativeName>
        <fullName evidence="8">Ribosomal protein uS12 (aspartate-C(3))-methylthiotransferase</fullName>
    </alternativeName>
    <alternativeName>
        <fullName evidence="8">Ribosome maturation factor RimO</fullName>
    </alternativeName>
</protein>
<dbReference type="InterPro" id="IPR038135">
    <property type="entry name" value="Methylthiotransferase_N_sf"/>
</dbReference>
<keyword evidence="2 8" id="KW-0963">Cytoplasm</keyword>
<dbReference type="PROSITE" id="PS50926">
    <property type="entry name" value="TRAM"/>
    <property type="match status" value="1"/>
</dbReference>
<feature type="binding site" evidence="8">
    <location>
        <position position="150"/>
    </location>
    <ligand>
        <name>[4Fe-4S] cluster</name>
        <dbReference type="ChEBI" id="CHEBI:49883"/>
        <label>2</label>
        <note>4Fe-4S-S-AdoMet</note>
    </ligand>
</feature>
<gene>
    <name evidence="8 13" type="primary">rimO</name>
    <name evidence="12" type="ORF">A4V02_03330</name>
    <name evidence="13" type="ORF">E5333_09605</name>
</gene>
<dbReference type="EC" id="2.8.4.4" evidence="8"/>
<dbReference type="Pfam" id="PF00919">
    <property type="entry name" value="UPF0004"/>
    <property type="match status" value="1"/>
</dbReference>
<feature type="binding site" evidence="8">
    <location>
        <position position="55"/>
    </location>
    <ligand>
        <name>[4Fe-4S] cluster</name>
        <dbReference type="ChEBI" id="CHEBI:49883"/>
        <label>1</label>
    </ligand>
</feature>
<dbReference type="Gene3D" id="2.40.50.140">
    <property type="entry name" value="Nucleic acid-binding proteins"/>
    <property type="match status" value="1"/>
</dbReference>
<accession>A0A1Z2XE13</accession>
<keyword evidence="7 8" id="KW-0411">Iron-sulfur</keyword>
<feature type="domain" description="Radical SAM core" evidence="11">
    <location>
        <begin position="136"/>
        <end position="368"/>
    </location>
</feature>
<feature type="binding site" evidence="8">
    <location>
        <position position="154"/>
    </location>
    <ligand>
        <name>[4Fe-4S] cluster</name>
        <dbReference type="ChEBI" id="CHEBI:49883"/>
        <label>2</label>
        <note>4Fe-4S-S-AdoMet</note>
    </ligand>
</feature>
<dbReference type="InterPro" id="IPR007197">
    <property type="entry name" value="rSAM"/>
</dbReference>
<dbReference type="NCBIfam" id="TIGR01125">
    <property type="entry name" value="30S ribosomal protein S12 methylthiotransferase RimO"/>
    <property type="match status" value="1"/>
</dbReference>
<dbReference type="NCBIfam" id="TIGR00089">
    <property type="entry name" value="MiaB/RimO family radical SAM methylthiotransferase"/>
    <property type="match status" value="1"/>
</dbReference>
<dbReference type="CDD" id="cd01335">
    <property type="entry name" value="Radical_SAM"/>
    <property type="match status" value="1"/>
</dbReference>
<reference evidence="13 15" key="3">
    <citation type="submission" date="2019-04" db="EMBL/GenBank/DDBJ databases">
        <title>Microbes associate with the intestines of laboratory mice.</title>
        <authorList>
            <person name="Navarre W."/>
            <person name="Wong E."/>
            <person name="Huang K."/>
            <person name="Tropini C."/>
            <person name="Ng K."/>
            <person name="Yu B."/>
        </authorList>
    </citation>
    <scope>NUCLEOTIDE SEQUENCE [LARGE SCALE GENOMIC DNA]</scope>
    <source>
        <strain evidence="13 15">NM06_A21</strain>
    </source>
</reference>
<feature type="domain" description="TRAM" evidence="9">
    <location>
        <begin position="371"/>
        <end position="437"/>
    </location>
</feature>
<dbReference type="Proteomes" id="UP000306630">
    <property type="component" value="Unassembled WGS sequence"/>
</dbReference>
<keyword evidence="4 8" id="KW-0949">S-adenosyl-L-methionine</keyword>
<dbReference type="InterPro" id="IPR002792">
    <property type="entry name" value="TRAM_dom"/>
</dbReference>
<dbReference type="Gene3D" id="3.80.30.20">
    <property type="entry name" value="tm_1862 like domain"/>
    <property type="match status" value="1"/>
</dbReference>
<reference evidence="14" key="1">
    <citation type="submission" date="2016-04" db="EMBL/GenBank/DDBJ databases">
        <title>Complete Genome Sequences of Twelve Strains of a Stable Defined Moderately Diverse Mouse Microbiota 2 (sDMDMm2).</title>
        <authorList>
            <person name="Uchimura Y."/>
            <person name="Wyss M."/>
            <person name="Brugiroux S."/>
            <person name="Limenitakis J.P."/>
            <person name="Stecher B."/>
            <person name="McCoy K.D."/>
            <person name="Macpherson A.J."/>
        </authorList>
    </citation>
    <scope>NUCLEOTIDE SEQUENCE [LARGE SCALE GENOMIC DNA]</scope>
    <source>
        <strain evidence="14">YL27</strain>
    </source>
</reference>
<dbReference type="InterPro" id="IPR023404">
    <property type="entry name" value="rSAM_horseshoe"/>
</dbReference>
<dbReference type="KEGG" id="pary:A4V02_03330"/>
<feature type="domain" description="MTTase N-terminal" evidence="10">
    <location>
        <begin position="6"/>
        <end position="126"/>
    </location>
</feature>
<dbReference type="GO" id="GO:0005829">
    <property type="term" value="C:cytosol"/>
    <property type="evidence" value="ECO:0007669"/>
    <property type="project" value="TreeGrafter"/>
</dbReference>
<comment type="similarity">
    <text evidence="8">Belongs to the methylthiotransferase family. RimO subfamily.</text>
</comment>
<evidence type="ECO:0000256" key="4">
    <source>
        <dbReference type="ARBA" id="ARBA00022691"/>
    </source>
</evidence>
<dbReference type="SFLD" id="SFLDF00274">
    <property type="entry name" value="ribosomal_protein_S12_methylth"/>
    <property type="match status" value="1"/>
</dbReference>
<evidence type="ECO:0000256" key="1">
    <source>
        <dbReference type="ARBA" id="ARBA00022485"/>
    </source>
</evidence>
<dbReference type="RefSeq" id="WP_068960223.1">
    <property type="nucleotide sequence ID" value="NZ_CAJTAP010000026.1"/>
</dbReference>
<evidence type="ECO:0000256" key="2">
    <source>
        <dbReference type="ARBA" id="ARBA00022490"/>
    </source>
</evidence>
<dbReference type="InterPro" id="IPR020612">
    <property type="entry name" value="Methylthiotransferase_CS"/>
</dbReference>
<comment type="function">
    <text evidence="8">Catalyzes the methylthiolation of an aspartic acid residue of ribosomal protein uS12.</text>
</comment>
<organism evidence="12 14">
    <name type="scientific">Muribaculum intestinale</name>
    <dbReference type="NCBI Taxonomy" id="1796646"/>
    <lineage>
        <taxon>Bacteria</taxon>
        <taxon>Pseudomonadati</taxon>
        <taxon>Bacteroidota</taxon>
        <taxon>Bacteroidia</taxon>
        <taxon>Bacteroidales</taxon>
        <taxon>Muribaculaceae</taxon>
        <taxon>Muribaculum</taxon>
    </lineage>
</organism>